<dbReference type="CDD" id="cd05399">
    <property type="entry name" value="NT_Rel-Spo_like"/>
    <property type="match status" value="1"/>
</dbReference>
<dbReference type="Pfam" id="PF04250">
    <property type="entry name" value="DUF429"/>
    <property type="match status" value="1"/>
</dbReference>
<dbReference type="RefSeq" id="WP_345042588.1">
    <property type="nucleotide sequence ID" value="NZ_BAABBA010000015.1"/>
</dbReference>
<dbReference type="PANTHER" id="PTHR41773">
    <property type="entry name" value="GTP PYROPHOSPHATASE-RELATED"/>
    <property type="match status" value="1"/>
</dbReference>
<keyword evidence="3" id="KW-1185">Reference proteome</keyword>
<dbReference type="EMBL" id="BAABBA010000015">
    <property type="protein sequence ID" value="GAA4288537.1"/>
    <property type="molecule type" value="Genomic_DNA"/>
</dbReference>
<dbReference type="InterPro" id="IPR043519">
    <property type="entry name" value="NT_sf"/>
</dbReference>
<proteinExistence type="predicted"/>
<evidence type="ECO:0000313" key="2">
    <source>
        <dbReference type="EMBL" id="GAA4288537.1"/>
    </source>
</evidence>
<dbReference type="Gene3D" id="3.30.460.10">
    <property type="entry name" value="Beta Polymerase, domain 2"/>
    <property type="match status" value="1"/>
</dbReference>
<gene>
    <name evidence="2" type="ORF">GCM10022262_28970</name>
</gene>
<organism evidence="2 3">
    <name type="scientific">Georgenia daeguensis</name>
    <dbReference type="NCBI Taxonomy" id="908355"/>
    <lineage>
        <taxon>Bacteria</taxon>
        <taxon>Bacillati</taxon>
        <taxon>Actinomycetota</taxon>
        <taxon>Actinomycetes</taxon>
        <taxon>Micrococcales</taxon>
        <taxon>Bogoriellaceae</taxon>
        <taxon>Georgenia</taxon>
    </lineage>
</organism>
<evidence type="ECO:0000313" key="3">
    <source>
        <dbReference type="Proteomes" id="UP001499841"/>
    </source>
</evidence>
<protein>
    <recommendedName>
        <fullName evidence="1">RelA/SpoT domain-containing protein</fullName>
    </recommendedName>
</protein>
<feature type="domain" description="RelA/SpoT" evidence="1">
    <location>
        <begin position="352"/>
        <end position="482"/>
    </location>
</feature>
<dbReference type="Proteomes" id="UP001499841">
    <property type="component" value="Unassembled WGS sequence"/>
</dbReference>
<name>A0ABP8EXX3_9MICO</name>
<reference evidence="3" key="1">
    <citation type="journal article" date="2019" name="Int. J. Syst. Evol. Microbiol.">
        <title>The Global Catalogue of Microorganisms (GCM) 10K type strain sequencing project: providing services to taxonomists for standard genome sequencing and annotation.</title>
        <authorList>
            <consortium name="The Broad Institute Genomics Platform"/>
            <consortium name="The Broad Institute Genome Sequencing Center for Infectious Disease"/>
            <person name="Wu L."/>
            <person name="Ma J."/>
        </authorList>
    </citation>
    <scope>NUCLEOTIDE SEQUENCE [LARGE SCALE GENOMIC DNA]</scope>
    <source>
        <strain evidence="3">JCM 17459</strain>
    </source>
</reference>
<accession>A0ABP8EXX3</accession>
<dbReference type="InterPro" id="IPR007362">
    <property type="entry name" value="DUF429"/>
</dbReference>
<comment type="caution">
    <text evidence="2">The sequence shown here is derived from an EMBL/GenBank/DDBJ whole genome shotgun (WGS) entry which is preliminary data.</text>
</comment>
<dbReference type="Pfam" id="PF04607">
    <property type="entry name" value="RelA_SpoT"/>
    <property type="match status" value="1"/>
</dbReference>
<dbReference type="PANTHER" id="PTHR41773:SF1">
    <property type="entry name" value="RELA_SPOT DOMAIN-CONTAINING PROTEIN"/>
    <property type="match status" value="1"/>
</dbReference>
<dbReference type="InterPro" id="IPR007685">
    <property type="entry name" value="RelA_SpoT"/>
</dbReference>
<dbReference type="SUPFAM" id="SSF81301">
    <property type="entry name" value="Nucleotidyltransferase"/>
    <property type="match status" value="1"/>
</dbReference>
<dbReference type="Gene3D" id="1.10.287.860">
    <property type="entry name" value="Nucleotidyltransferase"/>
    <property type="match status" value="1"/>
</dbReference>
<dbReference type="SMART" id="SM00954">
    <property type="entry name" value="RelA_SpoT"/>
    <property type="match status" value="1"/>
</dbReference>
<sequence>MHYIGIDLAWGEVRPTGLAVVDDGGRLVHLSAHDTDESIVAALADHRETPVLVAIDAPLVVVNATGNRPCEAALNRDFARFDAGAHPANTGKPEFAQTPRGARLAKALGLDINPASRRPRRAIEVYPHPATIALFRLGRVLKYKQRPGRTVPQLRAAMLELIGHLEGLADAETPMVVTEHEGWRRLVAQVQGATRKSELRRAEDQIDAVVCAYIARFAVAHPERTTTYGDLATGYIVTPTLPEGLVPAPRVSRAAAGDQPAADVANDAERPAARVAAEPAATAAGPAEVAAAVPAEVAAAVPAHVFAADPVREAVQAYVAQYPSLERATEKYVALVTSLLDEAGINYLTVTGRAKSVASFAGKAARTADGRPVYTDPLHQITDQVGVRVITYLVSDVQAVVDLLGDQLTVLLHRDMGLETAQEGRFGYSSQHVLVQLDDARSHDPQYAGLAGRPASVQVRTVLQHAWAEFEHDIRYKGTVPEEYAPDLDRRFTLAAGLLDLADREFSAIRDRLQESMTGHQLRGDAGDPRISAQDLAAFLAGRFPGAGWSRTDHYAWVSGLLLELGIASLQELGEVLGTVDSAAISRRMGYRYPPGAVRRLDDALLEVFGDRYVALHGNARRAEALRARLEKLRG</sequence>
<evidence type="ECO:0000259" key="1">
    <source>
        <dbReference type="SMART" id="SM00954"/>
    </source>
</evidence>